<name>A0A2T5J7X8_9SPHI</name>
<organism evidence="1 2">
    <name type="scientific">Mucilaginibacter yixingensis</name>
    <dbReference type="NCBI Taxonomy" id="1295612"/>
    <lineage>
        <taxon>Bacteria</taxon>
        <taxon>Pseudomonadati</taxon>
        <taxon>Bacteroidota</taxon>
        <taxon>Sphingobacteriia</taxon>
        <taxon>Sphingobacteriales</taxon>
        <taxon>Sphingobacteriaceae</taxon>
        <taxon>Mucilaginibacter</taxon>
    </lineage>
</organism>
<dbReference type="GO" id="GO:0016740">
    <property type="term" value="F:transferase activity"/>
    <property type="evidence" value="ECO:0007669"/>
    <property type="project" value="UniProtKB-KW"/>
</dbReference>
<accession>A0A2T5J7X8</accession>
<proteinExistence type="predicted"/>
<dbReference type="AlphaFoldDB" id="A0A2T5J7X8"/>
<evidence type="ECO:0000313" key="2">
    <source>
        <dbReference type="Proteomes" id="UP000244168"/>
    </source>
</evidence>
<dbReference type="InterPro" id="IPR043519">
    <property type="entry name" value="NT_sf"/>
</dbReference>
<dbReference type="Gene3D" id="3.30.460.40">
    <property type="match status" value="1"/>
</dbReference>
<protein>
    <submittedName>
        <fullName evidence="1">Putative nucleotidyltransferase</fullName>
    </submittedName>
</protein>
<dbReference type="EMBL" id="QAOQ01000005">
    <property type="protein sequence ID" value="PTQ95499.1"/>
    <property type="molecule type" value="Genomic_DNA"/>
</dbReference>
<keyword evidence="1" id="KW-0808">Transferase</keyword>
<keyword evidence="2" id="KW-1185">Reference proteome</keyword>
<sequence length="243" mass="27746">MIQDLNTIFSEFGIDYYVVGAIARDIHLSADSTAAAKRKTDDVDLAISINDAGQYEALKQKLFATGNFEPHPTEAIKVFYKGGIELDLLPFGEIEGPDRAITFTEPSLFIINMPGFREIYPFVEELQIGGQKIKVCTLEGIVLLKLISNNDRPQRTHDITDIEHIIQVYFDLYATRIYEDHFDTMDLYDTGRMNYLQLVCARVIGRKLNQLLETSAELRVRIQQILSRRPTALWEAMYDGMND</sequence>
<dbReference type="Proteomes" id="UP000244168">
    <property type="component" value="Unassembled WGS sequence"/>
</dbReference>
<gene>
    <name evidence="1" type="ORF">C8P68_1054</name>
</gene>
<evidence type="ECO:0000313" key="1">
    <source>
        <dbReference type="EMBL" id="PTQ95499.1"/>
    </source>
</evidence>
<dbReference type="SUPFAM" id="SSF81301">
    <property type="entry name" value="Nucleotidyltransferase"/>
    <property type="match status" value="1"/>
</dbReference>
<reference evidence="1 2" key="1">
    <citation type="submission" date="2018-04" db="EMBL/GenBank/DDBJ databases">
        <title>Genomic Encyclopedia of Archaeal and Bacterial Type Strains, Phase II (KMG-II): from individual species to whole genera.</title>
        <authorList>
            <person name="Goeker M."/>
        </authorList>
    </citation>
    <scope>NUCLEOTIDE SEQUENCE [LARGE SCALE GENOMIC DNA]</scope>
    <source>
        <strain evidence="1 2">DSM 26809</strain>
    </source>
</reference>
<comment type="caution">
    <text evidence="1">The sequence shown here is derived from an EMBL/GenBank/DDBJ whole genome shotgun (WGS) entry which is preliminary data.</text>
</comment>